<accession>A0AAD5TCC6</accession>
<evidence type="ECO:0000256" key="1">
    <source>
        <dbReference type="ARBA" id="ARBA00006836"/>
    </source>
</evidence>
<dbReference type="AlphaFoldDB" id="A0AAD5TCC6"/>
<dbReference type="GO" id="GO:0005876">
    <property type="term" value="C:spindle microtubule"/>
    <property type="evidence" value="ECO:0007669"/>
    <property type="project" value="TreeGrafter"/>
</dbReference>
<dbReference type="GO" id="GO:0000940">
    <property type="term" value="C:outer kinetochore"/>
    <property type="evidence" value="ECO:0007669"/>
    <property type="project" value="TreeGrafter"/>
</dbReference>
<gene>
    <name evidence="2" type="ORF">HDU87_000510</name>
</gene>
<dbReference type="InterPro" id="IPR009829">
    <property type="entry name" value="SKA1"/>
</dbReference>
<dbReference type="GO" id="GO:0031110">
    <property type="term" value="P:regulation of microtubule polymerization or depolymerization"/>
    <property type="evidence" value="ECO:0007669"/>
    <property type="project" value="TreeGrafter"/>
</dbReference>
<evidence type="ECO:0000313" key="2">
    <source>
        <dbReference type="EMBL" id="KAJ3169988.1"/>
    </source>
</evidence>
<keyword evidence="3" id="KW-1185">Reference proteome</keyword>
<protein>
    <submittedName>
        <fullName evidence="2">Uncharacterized protein</fullName>
    </submittedName>
</protein>
<dbReference type="GO" id="GO:0051301">
    <property type="term" value="P:cell division"/>
    <property type="evidence" value="ECO:0007669"/>
    <property type="project" value="InterPro"/>
</dbReference>
<comment type="similarity">
    <text evidence="1">Belongs to the SKA1 family.</text>
</comment>
<dbReference type="GO" id="GO:0000278">
    <property type="term" value="P:mitotic cell cycle"/>
    <property type="evidence" value="ECO:0007669"/>
    <property type="project" value="TreeGrafter"/>
</dbReference>
<reference evidence="2" key="1">
    <citation type="submission" date="2020-05" db="EMBL/GenBank/DDBJ databases">
        <title>Phylogenomic resolution of chytrid fungi.</title>
        <authorList>
            <person name="Stajich J.E."/>
            <person name="Amses K."/>
            <person name="Simmons R."/>
            <person name="Seto K."/>
            <person name="Myers J."/>
            <person name="Bonds A."/>
            <person name="Quandt C.A."/>
            <person name="Barry K."/>
            <person name="Liu P."/>
            <person name="Grigoriev I."/>
            <person name="Longcore J.E."/>
            <person name="James T.Y."/>
        </authorList>
    </citation>
    <scope>NUCLEOTIDE SEQUENCE</scope>
    <source>
        <strain evidence="2">JEL0379</strain>
    </source>
</reference>
<name>A0AAD5TCC6_9FUNG</name>
<dbReference type="GO" id="GO:0007059">
    <property type="term" value="P:chromosome segregation"/>
    <property type="evidence" value="ECO:0007669"/>
    <property type="project" value="InterPro"/>
</dbReference>
<proteinExistence type="inferred from homology"/>
<sequence length="304" mass="32736">MDGIITALAARTAAHLRAPDPSTSITHDPLFAALARELSALEKRVARLVAAVRAEHDALEQNAATTLTVLAEQKCVLEHMLANVPRHLPKVAARAARPRVVMRGGDAEGGGGREGKMLMTPVVQRGVEQEGGGTTAPIAAMAAEPSLAVAGSKGTPPKKQPPIPRAVVIQPVTVAEFECLAKYQVGRLTRDKLNDTLAELAVLITDKQAQLRVAPSRMNKRQRELLWEHRKLEPAVVQAISSDAHSSSPHPPPFVTEADVRDKAWFSRSAFRLDPHGRAVVGILRHLGRVKEVRGGGHTRIVVM</sequence>
<dbReference type="PANTHER" id="PTHR28573">
    <property type="entry name" value="SPINDLE AND KINETOCHORE-ASSOCIATED PROTEIN 1"/>
    <property type="match status" value="1"/>
</dbReference>
<dbReference type="InterPro" id="IPR042031">
    <property type="entry name" value="SKA1_MBD_sf"/>
</dbReference>
<dbReference type="GO" id="GO:0008017">
    <property type="term" value="F:microtubule binding"/>
    <property type="evidence" value="ECO:0007669"/>
    <property type="project" value="InterPro"/>
</dbReference>
<comment type="caution">
    <text evidence="2">The sequence shown here is derived from an EMBL/GenBank/DDBJ whole genome shotgun (WGS) entry which is preliminary data.</text>
</comment>
<dbReference type="GO" id="GO:0072686">
    <property type="term" value="C:mitotic spindle"/>
    <property type="evidence" value="ECO:0007669"/>
    <property type="project" value="TreeGrafter"/>
</dbReference>
<organism evidence="2 3">
    <name type="scientific">Geranomyces variabilis</name>
    <dbReference type="NCBI Taxonomy" id="109894"/>
    <lineage>
        <taxon>Eukaryota</taxon>
        <taxon>Fungi</taxon>
        <taxon>Fungi incertae sedis</taxon>
        <taxon>Chytridiomycota</taxon>
        <taxon>Chytridiomycota incertae sedis</taxon>
        <taxon>Chytridiomycetes</taxon>
        <taxon>Spizellomycetales</taxon>
        <taxon>Powellomycetaceae</taxon>
        <taxon>Geranomyces</taxon>
    </lineage>
</organism>
<dbReference type="Pfam" id="PF07160">
    <property type="entry name" value="SKA1"/>
    <property type="match status" value="1"/>
</dbReference>
<evidence type="ECO:0000313" key="3">
    <source>
        <dbReference type="Proteomes" id="UP001212152"/>
    </source>
</evidence>
<dbReference type="PANTHER" id="PTHR28573:SF1">
    <property type="entry name" value="SPINDLE AND KINETOCHORE-ASSOCIATED PROTEIN 1"/>
    <property type="match status" value="1"/>
</dbReference>
<dbReference type="Gene3D" id="1.10.10.1890">
    <property type="entry name" value="Ska1 microtubule binding domain-like"/>
    <property type="match status" value="1"/>
</dbReference>
<dbReference type="EMBL" id="JADGJQ010000102">
    <property type="protein sequence ID" value="KAJ3169988.1"/>
    <property type="molecule type" value="Genomic_DNA"/>
</dbReference>
<dbReference type="Proteomes" id="UP001212152">
    <property type="component" value="Unassembled WGS sequence"/>
</dbReference>